<dbReference type="EMBL" id="JBHEZZ010000003">
    <property type="protein sequence ID" value="MFC1401220.1"/>
    <property type="molecule type" value="Genomic_DNA"/>
</dbReference>
<evidence type="ECO:0000313" key="8">
    <source>
        <dbReference type="EMBL" id="MFC1401220.1"/>
    </source>
</evidence>
<dbReference type="InterPro" id="IPR011990">
    <property type="entry name" value="TPR-like_helical_dom_sf"/>
</dbReference>
<name>A0ABV6UIE0_9ACTN</name>
<evidence type="ECO:0000256" key="2">
    <source>
        <dbReference type="ARBA" id="ARBA00023012"/>
    </source>
</evidence>
<dbReference type="InterPro" id="IPR051677">
    <property type="entry name" value="AfsR-DnrI-RedD_regulator"/>
</dbReference>
<organism evidence="8 9">
    <name type="scientific">Streptacidiphilus cavernicola</name>
    <dbReference type="NCBI Taxonomy" id="3342716"/>
    <lineage>
        <taxon>Bacteria</taxon>
        <taxon>Bacillati</taxon>
        <taxon>Actinomycetota</taxon>
        <taxon>Actinomycetes</taxon>
        <taxon>Kitasatosporales</taxon>
        <taxon>Streptomycetaceae</taxon>
        <taxon>Streptacidiphilus</taxon>
    </lineage>
</organism>
<dbReference type="InterPro" id="IPR027417">
    <property type="entry name" value="P-loop_NTPase"/>
</dbReference>
<evidence type="ECO:0000256" key="6">
    <source>
        <dbReference type="PROSITE-ProRule" id="PRU01091"/>
    </source>
</evidence>
<evidence type="ECO:0000259" key="7">
    <source>
        <dbReference type="PROSITE" id="PS51755"/>
    </source>
</evidence>
<comment type="similarity">
    <text evidence="1">Belongs to the AfsR/DnrI/RedD regulatory family.</text>
</comment>
<dbReference type="SUPFAM" id="SSF48452">
    <property type="entry name" value="TPR-like"/>
    <property type="match status" value="1"/>
</dbReference>
<evidence type="ECO:0000256" key="3">
    <source>
        <dbReference type="ARBA" id="ARBA00023015"/>
    </source>
</evidence>
<keyword evidence="5" id="KW-0804">Transcription</keyword>
<dbReference type="InterPro" id="IPR002182">
    <property type="entry name" value="NB-ARC"/>
</dbReference>
<dbReference type="SMART" id="SM00862">
    <property type="entry name" value="Trans_reg_C"/>
    <property type="match status" value="1"/>
</dbReference>
<accession>A0ABV6UIE0</accession>
<feature type="domain" description="OmpR/PhoB-type" evidence="7">
    <location>
        <begin position="6"/>
        <end position="108"/>
    </location>
</feature>
<gene>
    <name evidence="8" type="ORF">ACEZDJ_07960</name>
</gene>
<dbReference type="InterPro" id="IPR005158">
    <property type="entry name" value="BTAD"/>
</dbReference>
<dbReference type="PANTHER" id="PTHR35807">
    <property type="entry name" value="TRANSCRIPTIONAL REGULATOR REDD-RELATED"/>
    <property type="match status" value="1"/>
</dbReference>
<evidence type="ECO:0000256" key="1">
    <source>
        <dbReference type="ARBA" id="ARBA00005820"/>
    </source>
</evidence>
<keyword evidence="9" id="KW-1185">Reference proteome</keyword>
<feature type="DNA-binding region" description="OmpR/PhoB-type" evidence="6">
    <location>
        <begin position="6"/>
        <end position="108"/>
    </location>
</feature>
<keyword evidence="3" id="KW-0805">Transcription regulation</keyword>
<comment type="caution">
    <text evidence="8">The sequence shown here is derived from an EMBL/GenBank/DDBJ whole genome shotgun (WGS) entry which is preliminary data.</text>
</comment>
<dbReference type="PANTHER" id="PTHR35807:SF1">
    <property type="entry name" value="TRANSCRIPTIONAL REGULATOR REDD"/>
    <property type="match status" value="1"/>
</dbReference>
<dbReference type="Pfam" id="PF00931">
    <property type="entry name" value="NB-ARC"/>
    <property type="match status" value="1"/>
</dbReference>
<protein>
    <submittedName>
        <fullName evidence="8">BTAD domain-containing putative transcriptional regulator</fullName>
    </submittedName>
</protein>
<proteinExistence type="inferred from homology"/>
<dbReference type="InterPro" id="IPR036388">
    <property type="entry name" value="WH-like_DNA-bd_sf"/>
</dbReference>
<dbReference type="Gene3D" id="1.25.40.10">
    <property type="entry name" value="Tetratricopeptide repeat domain"/>
    <property type="match status" value="1"/>
</dbReference>
<dbReference type="SUPFAM" id="SSF52540">
    <property type="entry name" value="P-loop containing nucleoside triphosphate hydrolases"/>
    <property type="match status" value="1"/>
</dbReference>
<dbReference type="Gene3D" id="3.40.50.300">
    <property type="entry name" value="P-loop containing nucleotide triphosphate hydrolases"/>
    <property type="match status" value="1"/>
</dbReference>
<dbReference type="Pfam" id="PF00486">
    <property type="entry name" value="Trans_reg_C"/>
    <property type="match status" value="1"/>
</dbReference>
<dbReference type="InterPro" id="IPR001867">
    <property type="entry name" value="OmpR/PhoB-type_DNA-bd"/>
</dbReference>
<dbReference type="PROSITE" id="PS51755">
    <property type="entry name" value="OMPR_PHOB"/>
    <property type="match status" value="1"/>
</dbReference>
<dbReference type="InterPro" id="IPR016032">
    <property type="entry name" value="Sig_transdc_resp-reg_C-effctor"/>
</dbReference>
<reference evidence="8 9" key="1">
    <citation type="submission" date="2024-09" db="EMBL/GenBank/DDBJ databases">
        <authorList>
            <person name="Lee S.D."/>
        </authorList>
    </citation>
    <scope>NUCLEOTIDE SEQUENCE [LARGE SCALE GENOMIC DNA]</scope>
    <source>
        <strain evidence="8 9">N1-5</strain>
    </source>
</reference>
<keyword evidence="4 6" id="KW-0238">DNA-binding</keyword>
<dbReference type="SUPFAM" id="SSF46894">
    <property type="entry name" value="C-terminal effector domain of the bipartite response regulators"/>
    <property type="match status" value="1"/>
</dbReference>
<dbReference type="Proteomes" id="UP001592528">
    <property type="component" value="Unassembled WGS sequence"/>
</dbReference>
<evidence type="ECO:0000256" key="4">
    <source>
        <dbReference type="ARBA" id="ARBA00023125"/>
    </source>
</evidence>
<sequence>MTDLSDPEHCPGTLRFSVLGPLSVEADGRPLELGPLKQRLVLAMLLCCPGTVVSVDMLTMAVWSDEPPRTARKNLQVYVSALRRTLAESGTGAEGRLLRRSGGYLLRPAEAELDSLRFDRLVRAGRAAASAGDFPRAAHLMGQARQLWTGPPLMELACSEPVREAAERITARYLAVSEDWAEAALAAGQVADVAEATGDLVEAHPLRERLRAAHMTALHRSGRRAEALAAYDELRQHLSRELGLSPSPALESVYRSILADEVGYFTGPASAGAGGQRRAPVVLPPDVRDFTGRESQLRELTERATDGNTVSVVVGPAGVGKTALAARVAHRLEREFPDGRIWVRLRADDGTPRSLASLTAELLQYAGLAATPGSPEQAAAVWRTWLADRKVLLVLDDAPDEAAVRQLTPGSGPSAVLVTARSRLAGLASVHRIEVQPYSPAEALELLGRIIGPERANRDVAAAERIVTACGLLPLAVRVAGLKLAVLRHLTLGEYASRLADPRSVLDELAVGDNDVRSRVADEWRQLGEPARSALLQLAAAPLARAFTAPEAATALGCDPVRAQRQLESLIERGAVVSPEAEVTAHATLYSVPHFTHLYANSVSIPAVDHCRTFTG</sequence>
<dbReference type="PRINTS" id="PR00364">
    <property type="entry name" value="DISEASERSIST"/>
</dbReference>
<dbReference type="RefSeq" id="WP_051725578.1">
    <property type="nucleotide sequence ID" value="NZ_JBHEZZ010000003.1"/>
</dbReference>
<evidence type="ECO:0000313" key="9">
    <source>
        <dbReference type="Proteomes" id="UP001592528"/>
    </source>
</evidence>
<dbReference type="Gene3D" id="1.10.10.10">
    <property type="entry name" value="Winged helix-like DNA-binding domain superfamily/Winged helix DNA-binding domain"/>
    <property type="match status" value="1"/>
</dbReference>
<dbReference type="CDD" id="cd15831">
    <property type="entry name" value="BTAD"/>
    <property type="match status" value="1"/>
</dbReference>
<keyword evidence="2" id="KW-0902">Two-component regulatory system</keyword>
<dbReference type="SMART" id="SM01043">
    <property type="entry name" value="BTAD"/>
    <property type="match status" value="1"/>
</dbReference>
<evidence type="ECO:0000256" key="5">
    <source>
        <dbReference type="ARBA" id="ARBA00023163"/>
    </source>
</evidence>
<dbReference type="Pfam" id="PF03704">
    <property type="entry name" value="BTAD"/>
    <property type="match status" value="1"/>
</dbReference>